<sequence>MQTAPAFELEVGIAPLGHPVTAVAYGADEFGAAPEHTDLYRVMAVGGAGHGVEPATVPQGVGDELGDDQLDVGGPLGHLPSAEDSAAESTGAGRRSRVCR</sequence>
<evidence type="ECO:0000313" key="2">
    <source>
        <dbReference type="EMBL" id="KII00028.1"/>
    </source>
</evidence>
<protein>
    <submittedName>
        <fullName evidence="2">Uncharacterized protein</fullName>
    </submittedName>
</protein>
<dbReference type="Proteomes" id="UP000031675">
    <property type="component" value="Unassembled WGS sequence"/>
</dbReference>
<comment type="caution">
    <text evidence="2">The sequence shown here is derived from an EMBL/GenBank/DDBJ whole genome shotgun (WGS) entry which is preliminary data.</text>
</comment>
<gene>
    <name evidence="2" type="ORF">LP52_03525</name>
</gene>
<name>A0A0C2JT79_9ACTN</name>
<keyword evidence="3" id="KW-1185">Reference proteome</keyword>
<reference evidence="3" key="1">
    <citation type="journal article" date="2015" name="Chem. Biol.">
        <title>Structure, bioactivity, and resistance mechanism of streptomonomicin, an unusual lasso Peptide from an understudied halophilic actinomycete.</title>
        <authorList>
            <person name="Metelev M."/>
            <person name="Tietz J.I."/>
            <person name="Melby J.O."/>
            <person name="Blair P.M."/>
            <person name="Zhu L."/>
            <person name="Livnat I."/>
            <person name="Severinov K."/>
            <person name="Mitchell D.A."/>
        </authorList>
    </citation>
    <scope>NUCLEOTIDE SEQUENCE [LARGE SCALE GENOMIC DNA]</scope>
    <source>
        <strain evidence="3">YIM 90003</strain>
    </source>
</reference>
<dbReference type="AlphaFoldDB" id="A0A0C2JT79"/>
<evidence type="ECO:0000256" key="1">
    <source>
        <dbReference type="SAM" id="MobiDB-lite"/>
    </source>
</evidence>
<evidence type="ECO:0000313" key="3">
    <source>
        <dbReference type="Proteomes" id="UP000031675"/>
    </source>
</evidence>
<accession>A0A0C2JT79</accession>
<dbReference type="EMBL" id="JROO01000006">
    <property type="protein sequence ID" value="KII00028.1"/>
    <property type="molecule type" value="Genomic_DNA"/>
</dbReference>
<proteinExistence type="predicted"/>
<organism evidence="2 3">
    <name type="scientific">Streptomonospora alba</name>
    <dbReference type="NCBI Taxonomy" id="183763"/>
    <lineage>
        <taxon>Bacteria</taxon>
        <taxon>Bacillati</taxon>
        <taxon>Actinomycetota</taxon>
        <taxon>Actinomycetes</taxon>
        <taxon>Streptosporangiales</taxon>
        <taxon>Nocardiopsidaceae</taxon>
        <taxon>Streptomonospora</taxon>
    </lineage>
</organism>
<feature type="region of interest" description="Disordered" evidence="1">
    <location>
        <begin position="53"/>
        <end position="100"/>
    </location>
</feature>